<dbReference type="EMBL" id="AP012273">
    <property type="protein sequence ID" value="BAO43437.1"/>
    <property type="molecule type" value="Genomic_DNA"/>
</dbReference>
<keyword evidence="1" id="KW-0175">Coiled coil</keyword>
<protein>
    <recommendedName>
        <fullName evidence="4">Sulfotransferase family protein</fullName>
    </recommendedName>
</protein>
<gene>
    <name evidence="2" type="ORF">TBH_C0492</name>
</gene>
<proteinExistence type="predicted"/>
<reference evidence="2 3" key="1">
    <citation type="journal article" date="2014" name="PLoS ONE">
        <title>Physiological and genomic features of a novel sulfur-oxidizing gammaproteobacterium belonging to a previously uncultivated symbiotic lineage isolated from a hydrothermal vent.</title>
        <authorList>
            <person name="Nunoura T."/>
            <person name="Takaki Y."/>
            <person name="Kazama H."/>
            <person name="Kakuta J."/>
            <person name="Shimamura S."/>
            <person name="Makita H."/>
            <person name="Hirai M."/>
            <person name="Miyazaki M."/>
            <person name="Takai K."/>
        </authorList>
    </citation>
    <scope>NUCLEOTIDE SEQUENCE [LARGE SCALE GENOMIC DNA]</scope>
    <source>
        <strain evidence="2 3">Hiromi1</strain>
    </source>
</reference>
<organism evidence="2 3">
    <name type="scientific">Thiolapillus brandeum</name>
    <dbReference type="NCBI Taxonomy" id="1076588"/>
    <lineage>
        <taxon>Bacteria</taxon>
        <taxon>Pseudomonadati</taxon>
        <taxon>Pseudomonadota</taxon>
        <taxon>Gammaproteobacteria</taxon>
        <taxon>Chromatiales</taxon>
        <taxon>Sedimenticolaceae</taxon>
        <taxon>Thiolapillus</taxon>
    </lineage>
</organism>
<keyword evidence="3" id="KW-1185">Reference proteome</keyword>
<dbReference type="AlphaFoldDB" id="A0A7U6GGY0"/>
<dbReference type="KEGG" id="tbn:TBH_C0492"/>
<dbReference type="Proteomes" id="UP000031631">
    <property type="component" value="Chromosome"/>
</dbReference>
<dbReference type="Gene3D" id="3.40.50.300">
    <property type="entry name" value="P-loop containing nucleotide triphosphate hydrolases"/>
    <property type="match status" value="1"/>
</dbReference>
<evidence type="ECO:0000256" key="1">
    <source>
        <dbReference type="SAM" id="Coils"/>
    </source>
</evidence>
<feature type="coiled-coil region" evidence="1">
    <location>
        <begin position="349"/>
        <end position="379"/>
    </location>
</feature>
<dbReference type="PIRSF" id="PIRSF029407">
    <property type="entry name" value="UCP029407"/>
    <property type="match status" value="1"/>
</dbReference>
<dbReference type="RefSeq" id="WP_052469805.1">
    <property type="nucleotide sequence ID" value="NZ_AP012273.1"/>
</dbReference>
<dbReference type="SUPFAM" id="SSF52540">
    <property type="entry name" value="P-loop containing nucleoside triphosphate hydrolases"/>
    <property type="match status" value="1"/>
</dbReference>
<evidence type="ECO:0000313" key="2">
    <source>
        <dbReference type="EMBL" id="BAO43437.1"/>
    </source>
</evidence>
<evidence type="ECO:0000313" key="3">
    <source>
        <dbReference type="Proteomes" id="UP000031631"/>
    </source>
</evidence>
<dbReference type="InterPro" id="IPR027417">
    <property type="entry name" value="P-loop_NTPase"/>
</dbReference>
<dbReference type="OrthoDB" id="9179784at2"/>
<sequence>MADKSLILVTGMHRSGTSVLTRVFNLLGARVGQDLLEAQSGVNARGFWEHQELVAINEALLDALGRHWYDFQPLPDDCWNHKAVGELQTRARKFLSATFPDADMAALKDPRLCLTLPFWQEAARACGWRPLVVLALRAPWEVSASLCRRDPLDPVSAALLWLRYSADSEKNSRKLPRVALDYGALMNDWRTEVTRLGKALDMVWPVPPGEAATRIDAEIDPGLRHQHSGFQGESMPAASLAARAYHMLLQEPLDTRGLDLVWEEYESLLSSCSAMGFGLSGCNRRLFSVNNDLQALGKDHGKALETIVDKDEKLASLSRELEYSRTIVEERDAQLQKLAAELEHAGAVVEERDRQLQELNQLVEKMERMQQELDRLRKVRLHPSVKLAVRLFSLEKE</sequence>
<accession>A0A7U6GGY0</accession>
<name>A0A7U6GGY0_9GAMM</name>
<dbReference type="InterPro" id="IPR014556">
    <property type="entry name" value="UCP029407"/>
</dbReference>
<evidence type="ECO:0008006" key="4">
    <source>
        <dbReference type="Google" id="ProtNLM"/>
    </source>
</evidence>